<reference evidence="1 2" key="1">
    <citation type="journal article" date="2007" name="Nature">
        <title>Evolution of genes and genomes on the Drosophila phylogeny.</title>
        <authorList>
            <consortium name="Drosophila 12 Genomes Consortium"/>
            <person name="Clark A.G."/>
            <person name="Eisen M.B."/>
            <person name="Smith D.R."/>
            <person name="Bergman C.M."/>
            <person name="Oliver B."/>
            <person name="Markow T.A."/>
            <person name="Kaufman T.C."/>
            <person name="Kellis M."/>
            <person name="Gelbart W."/>
            <person name="Iyer V.N."/>
            <person name="Pollard D.A."/>
            <person name="Sackton T.B."/>
            <person name="Larracuente A.M."/>
            <person name="Singh N.D."/>
            <person name="Abad J.P."/>
            <person name="Abt D.N."/>
            <person name="Adryan B."/>
            <person name="Aguade M."/>
            <person name="Akashi H."/>
            <person name="Anderson W.W."/>
            <person name="Aquadro C.F."/>
            <person name="Ardell D.H."/>
            <person name="Arguello R."/>
            <person name="Artieri C.G."/>
            <person name="Barbash D.A."/>
            <person name="Barker D."/>
            <person name="Barsanti P."/>
            <person name="Batterham P."/>
            <person name="Batzoglou S."/>
            <person name="Begun D."/>
            <person name="Bhutkar A."/>
            <person name="Blanco E."/>
            <person name="Bosak S.A."/>
            <person name="Bradley R.K."/>
            <person name="Brand A.D."/>
            <person name="Brent M.R."/>
            <person name="Brooks A.N."/>
            <person name="Brown R.H."/>
            <person name="Butlin R.K."/>
            <person name="Caggese C."/>
            <person name="Calvi B.R."/>
            <person name="Bernardo de Carvalho A."/>
            <person name="Caspi A."/>
            <person name="Castrezana S."/>
            <person name="Celniker S.E."/>
            <person name="Chang J.L."/>
            <person name="Chapple C."/>
            <person name="Chatterji S."/>
            <person name="Chinwalla A."/>
            <person name="Civetta A."/>
            <person name="Clifton S.W."/>
            <person name="Comeron J.M."/>
            <person name="Costello J.C."/>
            <person name="Coyne J.A."/>
            <person name="Daub J."/>
            <person name="David R.G."/>
            <person name="Delcher A.L."/>
            <person name="Delehaunty K."/>
            <person name="Do C.B."/>
            <person name="Ebling H."/>
            <person name="Edwards K."/>
            <person name="Eickbush T."/>
            <person name="Evans J.D."/>
            <person name="Filipski A."/>
            <person name="Findeiss S."/>
            <person name="Freyhult E."/>
            <person name="Fulton L."/>
            <person name="Fulton R."/>
            <person name="Garcia A.C."/>
            <person name="Gardiner A."/>
            <person name="Garfield D.A."/>
            <person name="Garvin B.E."/>
            <person name="Gibson G."/>
            <person name="Gilbert D."/>
            <person name="Gnerre S."/>
            <person name="Godfrey J."/>
            <person name="Good R."/>
            <person name="Gotea V."/>
            <person name="Gravely B."/>
            <person name="Greenberg A.J."/>
            <person name="Griffiths-Jones S."/>
            <person name="Gross S."/>
            <person name="Guigo R."/>
            <person name="Gustafson E.A."/>
            <person name="Haerty W."/>
            <person name="Hahn M.W."/>
            <person name="Halligan D.L."/>
            <person name="Halpern A.L."/>
            <person name="Halter G.M."/>
            <person name="Han M.V."/>
            <person name="Heger A."/>
            <person name="Hillier L."/>
            <person name="Hinrichs A.S."/>
            <person name="Holmes I."/>
            <person name="Hoskins R.A."/>
            <person name="Hubisz M.J."/>
            <person name="Hultmark D."/>
            <person name="Huntley M.A."/>
            <person name="Jaffe D.B."/>
            <person name="Jagadeeshan S."/>
            <person name="Jeck W.R."/>
            <person name="Johnson J."/>
            <person name="Jones C.D."/>
            <person name="Jordan W.C."/>
            <person name="Karpen G.H."/>
            <person name="Kataoka E."/>
            <person name="Keightley P.D."/>
            <person name="Kheradpour P."/>
            <person name="Kirkness E.F."/>
            <person name="Koerich L.B."/>
            <person name="Kristiansen K."/>
            <person name="Kudrna D."/>
            <person name="Kulathinal R.J."/>
            <person name="Kumar S."/>
            <person name="Kwok R."/>
            <person name="Lander E."/>
            <person name="Langley C.H."/>
            <person name="Lapoint R."/>
            <person name="Lazzaro B.P."/>
            <person name="Lee S.J."/>
            <person name="Levesque L."/>
            <person name="Li R."/>
            <person name="Lin C.F."/>
            <person name="Lin M.F."/>
            <person name="Lindblad-Toh K."/>
            <person name="Llopart A."/>
            <person name="Long M."/>
            <person name="Low L."/>
            <person name="Lozovsky E."/>
            <person name="Lu J."/>
            <person name="Luo M."/>
            <person name="Machado C.A."/>
            <person name="Makalowski W."/>
            <person name="Marzo M."/>
            <person name="Matsuda M."/>
            <person name="Matzkin L."/>
            <person name="McAllister B."/>
            <person name="McBride C.S."/>
            <person name="McKernan B."/>
            <person name="McKernan K."/>
            <person name="Mendez-Lago M."/>
            <person name="Minx P."/>
            <person name="Mollenhauer M.U."/>
            <person name="Montooth K."/>
            <person name="Mount S.M."/>
            <person name="Mu X."/>
            <person name="Myers E."/>
            <person name="Negre B."/>
            <person name="Newfeld S."/>
            <person name="Nielsen R."/>
            <person name="Noor M.A."/>
            <person name="O'Grady P."/>
            <person name="Pachter L."/>
            <person name="Papaceit M."/>
            <person name="Parisi M.J."/>
            <person name="Parisi M."/>
            <person name="Parts L."/>
            <person name="Pedersen J.S."/>
            <person name="Pesole G."/>
            <person name="Phillippy A.M."/>
            <person name="Ponting C.P."/>
            <person name="Pop M."/>
            <person name="Porcelli D."/>
            <person name="Powell J.R."/>
            <person name="Prohaska S."/>
            <person name="Pruitt K."/>
            <person name="Puig M."/>
            <person name="Quesneville H."/>
            <person name="Ram K.R."/>
            <person name="Rand D."/>
            <person name="Rasmussen M.D."/>
            <person name="Reed L.K."/>
            <person name="Reenan R."/>
            <person name="Reily A."/>
            <person name="Remington K.A."/>
            <person name="Rieger T.T."/>
            <person name="Ritchie M.G."/>
            <person name="Robin C."/>
            <person name="Rogers Y.H."/>
            <person name="Rohde C."/>
            <person name="Rozas J."/>
            <person name="Rubenfield M.J."/>
            <person name="Ruiz A."/>
            <person name="Russo S."/>
            <person name="Salzberg S.L."/>
            <person name="Sanchez-Gracia A."/>
            <person name="Saranga D.J."/>
            <person name="Sato H."/>
            <person name="Schaeffer S.W."/>
            <person name="Schatz M.C."/>
            <person name="Schlenke T."/>
            <person name="Schwartz R."/>
            <person name="Segarra C."/>
            <person name="Singh R.S."/>
            <person name="Sirot L."/>
            <person name="Sirota M."/>
            <person name="Sisneros N.B."/>
            <person name="Smith C.D."/>
            <person name="Smith T.F."/>
            <person name="Spieth J."/>
            <person name="Stage D.E."/>
            <person name="Stark A."/>
            <person name="Stephan W."/>
            <person name="Strausberg R.L."/>
            <person name="Strempel S."/>
            <person name="Sturgill D."/>
            <person name="Sutton G."/>
            <person name="Sutton G.G."/>
            <person name="Tao W."/>
            <person name="Teichmann S."/>
            <person name="Tobari Y.N."/>
            <person name="Tomimura Y."/>
            <person name="Tsolas J.M."/>
            <person name="Valente V.L."/>
            <person name="Venter E."/>
            <person name="Venter J.C."/>
            <person name="Vicario S."/>
            <person name="Vieira F.G."/>
            <person name="Vilella A.J."/>
            <person name="Villasante A."/>
            <person name="Walenz B."/>
            <person name="Wang J."/>
            <person name="Wasserman M."/>
            <person name="Watts T."/>
            <person name="Wilson D."/>
            <person name="Wilson R.K."/>
            <person name="Wing R.A."/>
            <person name="Wolfner M.F."/>
            <person name="Wong A."/>
            <person name="Wong G.K."/>
            <person name="Wu C.I."/>
            <person name="Wu G."/>
            <person name="Yamamoto D."/>
            <person name="Yang H.P."/>
            <person name="Yang S.P."/>
            <person name="Yorke J.A."/>
            <person name="Yoshida K."/>
            <person name="Zdobnov E."/>
            <person name="Zhang P."/>
            <person name="Zhang Y."/>
            <person name="Zimin A.V."/>
            <person name="Baldwin J."/>
            <person name="Abdouelleil A."/>
            <person name="Abdulkadir J."/>
            <person name="Abebe A."/>
            <person name="Abera B."/>
            <person name="Abreu J."/>
            <person name="Acer S.C."/>
            <person name="Aftuck L."/>
            <person name="Alexander A."/>
            <person name="An P."/>
            <person name="Anderson E."/>
            <person name="Anderson S."/>
            <person name="Arachi H."/>
            <person name="Azer M."/>
            <person name="Bachantsang P."/>
            <person name="Barry A."/>
            <person name="Bayul T."/>
            <person name="Berlin A."/>
            <person name="Bessette D."/>
            <person name="Bloom T."/>
            <person name="Blye J."/>
            <person name="Boguslavskiy L."/>
            <person name="Bonnet C."/>
            <person name="Boukhgalter B."/>
            <person name="Bourzgui I."/>
            <person name="Brown A."/>
            <person name="Cahill P."/>
            <person name="Channer S."/>
            <person name="Cheshatsang Y."/>
            <person name="Chuda L."/>
            <person name="Citroen M."/>
            <person name="Collymore A."/>
            <person name="Cooke P."/>
            <person name="Costello M."/>
            <person name="D'Aco K."/>
            <person name="Daza R."/>
            <person name="De Haan G."/>
            <person name="DeGray S."/>
            <person name="DeMaso C."/>
            <person name="Dhargay N."/>
            <person name="Dooley K."/>
            <person name="Dooley E."/>
            <person name="Doricent M."/>
            <person name="Dorje P."/>
            <person name="Dorjee K."/>
            <person name="Dupes A."/>
            <person name="Elong R."/>
            <person name="Falk J."/>
            <person name="Farina A."/>
            <person name="Faro S."/>
            <person name="Ferguson D."/>
            <person name="Fisher S."/>
            <person name="Foley C.D."/>
            <person name="Franke A."/>
            <person name="Friedrich D."/>
            <person name="Gadbois L."/>
            <person name="Gearin G."/>
            <person name="Gearin C.R."/>
            <person name="Giannoukos G."/>
            <person name="Goode T."/>
            <person name="Graham J."/>
            <person name="Grandbois E."/>
            <person name="Grewal S."/>
            <person name="Gyaltsen K."/>
            <person name="Hafez N."/>
            <person name="Hagos B."/>
            <person name="Hall J."/>
            <person name="Henson C."/>
            <person name="Hollinger A."/>
            <person name="Honan T."/>
            <person name="Huard M.D."/>
            <person name="Hughes L."/>
            <person name="Hurhula B."/>
            <person name="Husby M.E."/>
            <person name="Kamat A."/>
            <person name="Kanga B."/>
            <person name="Kashin S."/>
            <person name="Khazanovich D."/>
            <person name="Kisner P."/>
            <person name="Lance K."/>
            <person name="Lara M."/>
            <person name="Lee W."/>
            <person name="Lennon N."/>
            <person name="Letendre F."/>
            <person name="LeVine R."/>
            <person name="Lipovsky A."/>
            <person name="Liu X."/>
            <person name="Liu J."/>
            <person name="Liu S."/>
            <person name="Lokyitsang T."/>
            <person name="Lokyitsang Y."/>
            <person name="Lubonja R."/>
            <person name="Lui A."/>
            <person name="MacDonald P."/>
            <person name="Magnisalis V."/>
            <person name="Maru K."/>
            <person name="Matthews C."/>
            <person name="McCusker W."/>
            <person name="McDonough S."/>
            <person name="Mehta T."/>
            <person name="Meldrim J."/>
            <person name="Meneus L."/>
            <person name="Mihai O."/>
            <person name="Mihalev A."/>
            <person name="Mihova T."/>
            <person name="Mittelman R."/>
            <person name="Mlenga V."/>
            <person name="Montmayeur A."/>
            <person name="Mulrain L."/>
            <person name="Navidi A."/>
            <person name="Naylor J."/>
            <person name="Negash T."/>
            <person name="Nguyen T."/>
            <person name="Nguyen N."/>
            <person name="Nicol R."/>
            <person name="Norbu C."/>
            <person name="Norbu N."/>
            <person name="Novod N."/>
            <person name="O'Neill B."/>
            <person name="Osman S."/>
            <person name="Markiewicz E."/>
            <person name="Oyono O.L."/>
            <person name="Patti C."/>
            <person name="Phunkhang P."/>
            <person name="Pierre F."/>
            <person name="Priest M."/>
            <person name="Raghuraman S."/>
            <person name="Rege F."/>
            <person name="Reyes R."/>
            <person name="Rise C."/>
            <person name="Rogov P."/>
            <person name="Ross K."/>
            <person name="Ryan E."/>
            <person name="Settipalli S."/>
            <person name="Shea T."/>
            <person name="Sherpa N."/>
            <person name="Shi L."/>
            <person name="Shih D."/>
            <person name="Sparrow T."/>
            <person name="Spaulding J."/>
            <person name="Stalker J."/>
            <person name="Stange-Thomann N."/>
            <person name="Stavropoulos S."/>
            <person name="Stone C."/>
            <person name="Strader C."/>
            <person name="Tesfaye S."/>
            <person name="Thomson T."/>
            <person name="Thoulutsang Y."/>
            <person name="Thoulutsang D."/>
            <person name="Topham K."/>
            <person name="Topping I."/>
            <person name="Tsamla T."/>
            <person name="Vassiliev H."/>
            <person name="Vo A."/>
            <person name="Wangchuk T."/>
            <person name="Wangdi T."/>
            <person name="Weiand M."/>
            <person name="Wilkinson J."/>
            <person name="Wilson A."/>
            <person name="Yadav S."/>
            <person name="Young G."/>
            <person name="Yu Q."/>
            <person name="Zembek L."/>
            <person name="Zhong D."/>
            <person name="Zimmer A."/>
            <person name="Zwirko Z."/>
            <person name="Jaffe D.B."/>
            <person name="Alvarez P."/>
            <person name="Brockman W."/>
            <person name="Butler J."/>
            <person name="Chin C."/>
            <person name="Gnerre S."/>
            <person name="Grabherr M."/>
            <person name="Kleber M."/>
            <person name="Mauceli E."/>
            <person name="MacCallum I."/>
        </authorList>
    </citation>
    <scope>NUCLEOTIDE SEQUENCE [LARGE SCALE GENOMIC DNA]</scope>
    <source>
        <strain evidence="2">Rob3c / Tucson 14021-0248.25</strain>
    </source>
</reference>
<sequence>MDHELIEFIQRHASHIDISAETSVLYQGPIPNYNFDWSSIGLDEQEDTVGQDQPSQALTEYAVQPVNNVGPDALPWPIAEEPTSQANPNNFLQIKMEPYNEDGEGNENFAADQVQDVRVQKYF</sequence>
<evidence type="ECO:0000313" key="1">
    <source>
        <dbReference type="EMBL" id="EDW54773.1"/>
    </source>
</evidence>
<accession>B4IN25</accession>
<evidence type="ECO:0000313" key="2">
    <source>
        <dbReference type="Proteomes" id="UP000001292"/>
    </source>
</evidence>
<organism evidence="2">
    <name type="scientific">Drosophila sechellia</name>
    <name type="common">Fruit fly</name>
    <dbReference type="NCBI Taxonomy" id="7238"/>
    <lineage>
        <taxon>Eukaryota</taxon>
        <taxon>Metazoa</taxon>
        <taxon>Ecdysozoa</taxon>
        <taxon>Arthropoda</taxon>
        <taxon>Hexapoda</taxon>
        <taxon>Insecta</taxon>
        <taxon>Pterygota</taxon>
        <taxon>Neoptera</taxon>
        <taxon>Endopterygota</taxon>
        <taxon>Diptera</taxon>
        <taxon>Brachycera</taxon>
        <taxon>Muscomorpha</taxon>
        <taxon>Ephydroidea</taxon>
        <taxon>Drosophilidae</taxon>
        <taxon>Drosophila</taxon>
        <taxon>Sophophora</taxon>
    </lineage>
</organism>
<dbReference type="HOGENOM" id="CLU_2017626_0_0_1"/>
<keyword evidence="2" id="KW-1185">Reference proteome</keyword>
<dbReference type="Proteomes" id="UP000001292">
    <property type="component" value="Unassembled WGS sequence"/>
</dbReference>
<proteinExistence type="predicted"/>
<gene>
    <name evidence="1" type="primary">Dsec\GM17401</name>
    <name evidence="1" type="ORF">Dsec_GM17401</name>
</gene>
<name>B4IN25_DROSE</name>
<dbReference type="AlphaFoldDB" id="B4IN25"/>
<protein>
    <submittedName>
        <fullName evidence="1">GM17401</fullName>
    </submittedName>
</protein>
<dbReference type="EMBL" id="CH481414">
    <property type="protein sequence ID" value="EDW54773.1"/>
    <property type="molecule type" value="Genomic_DNA"/>
</dbReference>